<dbReference type="KEGG" id="lcre:Pla8534_70810"/>
<dbReference type="OrthoDB" id="152349at2"/>
<proteinExistence type="predicted"/>
<dbReference type="InterPro" id="IPR045991">
    <property type="entry name" value="DUF5947"/>
</dbReference>
<evidence type="ECO:0000313" key="1">
    <source>
        <dbReference type="EMBL" id="QDU99169.1"/>
    </source>
</evidence>
<dbReference type="Proteomes" id="UP000317648">
    <property type="component" value="Chromosome"/>
</dbReference>
<protein>
    <submittedName>
        <fullName evidence="1">Uncharacterized protein</fullName>
    </submittedName>
</protein>
<dbReference type="RefSeq" id="WP_145058975.1">
    <property type="nucleotide sequence ID" value="NZ_CP036433.1"/>
</dbReference>
<gene>
    <name evidence="1" type="ORF">Pla8534_70810</name>
</gene>
<dbReference type="AlphaFoldDB" id="A0A518E509"/>
<name>A0A518E509_9BACT</name>
<dbReference type="Pfam" id="PF19372">
    <property type="entry name" value="DUF5947"/>
    <property type="match status" value="1"/>
</dbReference>
<evidence type="ECO:0000313" key="2">
    <source>
        <dbReference type="Proteomes" id="UP000317648"/>
    </source>
</evidence>
<keyword evidence="2" id="KW-1185">Reference proteome</keyword>
<dbReference type="EMBL" id="CP036433">
    <property type="protein sequence ID" value="QDU99169.1"/>
    <property type="molecule type" value="Genomic_DNA"/>
</dbReference>
<accession>A0A518E509</accession>
<sequence length="215" mass="24308">MNTDSTSLHRSFTALRRRAQRPAQPVERCEMCSAVLASAHQHLLEPQSRRLVCSCDACSMLFPNQPNLKYRRIPRDARYLADFRLTDAQWDELSIPIDVAFLFFSSPENRVVALYPSPAGPTESLLDLAAWEQIVAANRPLQTMEPDVEALLVNRLASPTSETPAEFAYYLAPIDKCFHLVGLIRSHWSGMSGGPAVWTELQAFFVELKKKARCW</sequence>
<reference evidence="1 2" key="1">
    <citation type="submission" date="2019-02" db="EMBL/GenBank/DDBJ databases">
        <title>Deep-cultivation of Planctomycetes and their phenomic and genomic characterization uncovers novel biology.</title>
        <authorList>
            <person name="Wiegand S."/>
            <person name="Jogler M."/>
            <person name="Boedeker C."/>
            <person name="Pinto D."/>
            <person name="Vollmers J."/>
            <person name="Rivas-Marin E."/>
            <person name="Kohn T."/>
            <person name="Peeters S.H."/>
            <person name="Heuer A."/>
            <person name="Rast P."/>
            <person name="Oberbeckmann S."/>
            <person name="Bunk B."/>
            <person name="Jeske O."/>
            <person name="Meyerdierks A."/>
            <person name="Storesund J.E."/>
            <person name="Kallscheuer N."/>
            <person name="Luecker S."/>
            <person name="Lage O.M."/>
            <person name="Pohl T."/>
            <person name="Merkel B.J."/>
            <person name="Hornburger P."/>
            <person name="Mueller R.-W."/>
            <person name="Bruemmer F."/>
            <person name="Labrenz M."/>
            <person name="Spormann A.M."/>
            <person name="Op den Camp H."/>
            <person name="Overmann J."/>
            <person name="Amann R."/>
            <person name="Jetten M.S.M."/>
            <person name="Mascher T."/>
            <person name="Medema M.H."/>
            <person name="Devos D.P."/>
            <person name="Kaster A.-K."/>
            <person name="Ovreas L."/>
            <person name="Rohde M."/>
            <person name="Galperin M.Y."/>
            <person name="Jogler C."/>
        </authorList>
    </citation>
    <scope>NUCLEOTIDE SEQUENCE [LARGE SCALE GENOMIC DNA]</scope>
    <source>
        <strain evidence="1 2">Pla85_3_4</strain>
    </source>
</reference>
<organism evidence="1 2">
    <name type="scientific">Lignipirellula cremea</name>
    <dbReference type="NCBI Taxonomy" id="2528010"/>
    <lineage>
        <taxon>Bacteria</taxon>
        <taxon>Pseudomonadati</taxon>
        <taxon>Planctomycetota</taxon>
        <taxon>Planctomycetia</taxon>
        <taxon>Pirellulales</taxon>
        <taxon>Pirellulaceae</taxon>
        <taxon>Lignipirellula</taxon>
    </lineage>
</organism>